<gene>
    <name evidence="1" type="ORF">EDE15_1742</name>
</gene>
<name>A0A428MGV4_9BACT</name>
<proteinExistence type="predicted"/>
<comment type="caution">
    <text evidence="1">The sequence shown here is derived from an EMBL/GenBank/DDBJ whole genome shotgun (WGS) entry which is preliminary data.</text>
</comment>
<dbReference type="AlphaFoldDB" id="A0A428MGV4"/>
<evidence type="ECO:0000313" key="2">
    <source>
        <dbReference type="Proteomes" id="UP000269669"/>
    </source>
</evidence>
<reference evidence="1 2" key="1">
    <citation type="submission" date="2018-12" db="EMBL/GenBank/DDBJ databases">
        <title>Sequencing of bacterial isolates from soil warming experiment in Harvard Forest, Massachusetts, USA.</title>
        <authorList>
            <person name="Deangelis K."/>
        </authorList>
    </citation>
    <scope>NUCLEOTIDE SEQUENCE [LARGE SCALE GENOMIC DNA]</scope>
    <source>
        <strain evidence="1 2">EB153</strain>
    </source>
</reference>
<protein>
    <submittedName>
        <fullName evidence="1">Uncharacterized protein</fullName>
    </submittedName>
</protein>
<dbReference type="Proteomes" id="UP000269669">
    <property type="component" value="Unassembled WGS sequence"/>
</dbReference>
<keyword evidence="2" id="KW-1185">Reference proteome</keyword>
<sequence>MAIDKSGKWWVGSQPEDLKEYLEAYSSGGYKTHEFRLAKCKCGRDEFFFFADDDEGCAKRICSFCGEAHFVCDSQEWWTNSNPEEWKCAECGSKSANIGVGFSVYEDGEIRWLYVGERCASCGILGCFAGWKVAYSPSKQLMDQV</sequence>
<accession>A0A428MGV4</accession>
<organism evidence="1 2">
    <name type="scientific">Edaphobacter aggregans</name>
    <dbReference type="NCBI Taxonomy" id="570835"/>
    <lineage>
        <taxon>Bacteria</taxon>
        <taxon>Pseudomonadati</taxon>
        <taxon>Acidobacteriota</taxon>
        <taxon>Terriglobia</taxon>
        <taxon>Terriglobales</taxon>
        <taxon>Acidobacteriaceae</taxon>
        <taxon>Edaphobacter</taxon>
    </lineage>
</organism>
<dbReference type="OrthoDB" id="281728at2"/>
<dbReference type="EMBL" id="RSDW01000001">
    <property type="protein sequence ID" value="RSL16231.1"/>
    <property type="molecule type" value="Genomic_DNA"/>
</dbReference>
<evidence type="ECO:0000313" key="1">
    <source>
        <dbReference type="EMBL" id="RSL16231.1"/>
    </source>
</evidence>